<comment type="caution">
    <text evidence="1">The sequence shown here is derived from an EMBL/GenBank/DDBJ whole genome shotgun (WGS) entry which is preliminary data.</text>
</comment>
<evidence type="ECO:0000313" key="1">
    <source>
        <dbReference type="EMBL" id="KAI5658671.1"/>
    </source>
</evidence>
<reference evidence="2" key="1">
    <citation type="journal article" date="2023" name="Nat. Plants">
        <title>Single-cell RNA sequencing provides a high-resolution roadmap for understanding the multicellular compartmentation of specialized metabolism.</title>
        <authorList>
            <person name="Sun S."/>
            <person name="Shen X."/>
            <person name="Li Y."/>
            <person name="Li Y."/>
            <person name="Wang S."/>
            <person name="Li R."/>
            <person name="Zhang H."/>
            <person name="Shen G."/>
            <person name="Guo B."/>
            <person name="Wei J."/>
            <person name="Xu J."/>
            <person name="St-Pierre B."/>
            <person name="Chen S."/>
            <person name="Sun C."/>
        </authorList>
    </citation>
    <scope>NUCLEOTIDE SEQUENCE [LARGE SCALE GENOMIC DNA]</scope>
</reference>
<sequence length="116" mass="13150">MVGDGIGQTIITGNPSVVDGWTTFQSATFGISIQKYAIKPPPNLALTNGTTQTYLRRPWMKYSRTVYMKSSIDSFMDPADQKRMYKYTQAYPRQSNVNKVLHHTSKLSYCQKTLST</sequence>
<organism evidence="1 2">
    <name type="scientific">Catharanthus roseus</name>
    <name type="common">Madagascar periwinkle</name>
    <name type="synonym">Vinca rosea</name>
    <dbReference type="NCBI Taxonomy" id="4058"/>
    <lineage>
        <taxon>Eukaryota</taxon>
        <taxon>Viridiplantae</taxon>
        <taxon>Streptophyta</taxon>
        <taxon>Embryophyta</taxon>
        <taxon>Tracheophyta</taxon>
        <taxon>Spermatophyta</taxon>
        <taxon>Magnoliopsida</taxon>
        <taxon>eudicotyledons</taxon>
        <taxon>Gunneridae</taxon>
        <taxon>Pentapetalae</taxon>
        <taxon>asterids</taxon>
        <taxon>lamiids</taxon>
        <taxon>Gentianales</taxon>
        <taxon>Apocynaceae</taxon>
        <taxon>Rauvolfioideae</taxon>
        <taxon>Vinceae</taxon>
        <taxon>Catharanthinae</taxon>
        <taxon>Catharanthus</taxon>
    </lineage>
</organism>
<protein>
    <submittedName>
        <fullName evidence="1">Uncharacterized protein</fullName>
    </submittedName>
</protein>
<proteinExistence type="predicted"/>
<name>A0ACC0ADK8_CATRO</name>
<accession>A0ACC0ADK8</accession>
<gene>
    <name evidence="1" type="ORF">M9H77_27464</name>
</gene>
<keyword evidence="2" id="KW-1185">Reference proteome</keyword>
<evidence type="ECO:0000313" key="2">
    <source>
        <dbReference type="Proteomes" id="UP001060085"/>
    </source>
</evidence>
<dbReference type="EMBL" id="CM044706">
    <property type="protein sequence ID" value="KAI5658671.1"/>
    <property type="molecule type" value="Genomic_DNA"/>
</dbReference>
<dbReference type="Proteomes" id="UP001060085">
    <property type="component" value="Linkage Group LG06"/>
</dbReference>